<gene>
    <name evidence="1" type="ORF">LTS18_006228</name>
</gene>
<organism evidence="1 2">
    <name type="scientific">Coniosporium uncinatum</name>
    <dbReference type="NCBI Taxonomy" id="93489"/>
    <lineage>
        <taxon>Eukaryota</taxon>
        <taxon>Fungi</taxon>
        <taxon>Dikarya</taxon>
        <taxon>Ascomycota</taxon>
        <taxon>Pezizomycotina</taxon>
        <taxon>Dothideomycetes</taxon>
        <taxon>Dothideomycetes incertae sedis</taxon>
        <taxon>Coniosporium</taxon>
    </lineage>
</organism>
<dbReference type="Proteomes" id="UP001186974">
    <property type="component" value="Unassembled WGS sequence"/>
</dbReference>
<evidence type="ECO:0000313" key="2">
    <source>
        <dbReference type="Proteomes" id="UP001186974"/>
    </source>
</evidence>
<accession>A0ACC3DDA5</accession>
<sequence length="552" mass="63075">MNISHLSLGFEAAVGLAILYALFTVFQNVQRRREDAKKLPLPPQPPGHFLLGNLPEVLKATGTHTQHLLFHKWAKQYGEIFRVKVGPLTEYFINSDMAVKDIFDRQSSATAERPHWVMSSDYICGGYNVLLLHGSDPRWKHQRKVTHAAMTSVQRADAGIPFLHYETAKFLSEVANNPSLGQSRHDLWRAIGRYTYSTFTSQTFGMDLPDMDNPAIHYIHETGLEQILQTLPGSNLIDVIPALDRLPYFLNPWKQKGQSRFKRDMAWCIERLNRIKKGRARNVMADAFLPKVLSDSKNFGFATQEEAAYLALMLAIGAADTSRMTTWSFCEMMMTWPDVQATARREIDAVVGDRIPMYEDLASIPYVRCLMKELWRIRPPVSLGHPHVTTREITYNGYRLPKGARIHLNAWAVQHDERRHPDPERFWPERYANDTTDSMTSMNAKDVRQRDHFAFGSGRRVCPGYLVAERSFAVSIMRLLWAFEIKPAADAKLPLNALDYPGEMPGNPSEDLPITLVVRSEERRKQIGKAFAEAAEQRTPLVREKRVFLLIV</sequence>
<name>A0ACC3DDA5_9PEZI</name>
<keyword evidence="2" id="KW-1185">Reference proteome</keyword>
<comment type="caution">
    <text evidence="1">The sequence shown here is derived from an EMBL/GenBank/DDBJ whole genome shotgun (WGS) entry which is preliminary data.</text>
</comment>
<proteinExistence type="predicted"/>
<evidence type="ECO:0000313" key="1">
    <source>
        <dbReference type="EMBL" id="KAK3065517.1"/>
    </source>
</evidence>
<dbReference type="EMBL" id="JAWDJW010006335">
    <property type="protein sequence ID" value="KAK3065517.1"/>
    <property type="molecule type" value="Genomic_DNA"/>
</dbReference>
<protein>
    <submittedName>
        <fullName evidence="1">Uncharacterized protein</fullName>
    </submittedName>
</protein>
<reference evidence="1" key="1">
    <citation type="submission" date="2024-09" db="EMBL/GenBank/DDBJ databases">
        <title>Black Yeasts Isolated from many extreme environments.</title>
        <authorList>
            <person name="Coleine C."/>
            <person name="Stajich J.E."/>
            <person name="Selbmann L."/>
        </authorList>
    </citation>
    <scope>NUCLEOTIDE SEQUENCE</scope>
    <source>
        <strain evidence="1">CCFEE 5737</strain>
    </source>
</reference>